<feature type="transmembrane region" description="Helical" evidence="21">
    <location>
        <begin position="187"/>
        <end position="210"/>
    </location>
</feature>
<keyword evidence="6" id="KW-0109">Calcium transport</keyword>
<evidence type="ECO:0000313" key="25">
    <source>
        <dbReference type="Proteomes" id="UP000466442"/>
    </source>
</evidence>
<evidence type="ECO:0000256" key="14">
    <source>
        <dbReference type="ARBA" id="ARBA00023065"/>
    </source>
</evidence>
<protein>
    <recommendedName>
        <fullName evidence="3">Mitochondrial proton/calcium exchanger protein</fullName>
    </recommendedName>
    <alternativeName>
        <fullName evidence="17">Leucine zipper-EF-hand-containing transmembrane protein 1</fullName>
    </alternativeName>
</protein>
<keyword evidence="9" id="KW-0999">Mitochondrion inner membrane</keyword>
<dbReference type="Pfam" id="PF26561">
    <property type="entry name" value="LETM1_C"/>
    <property type="match status" value="1"/>
</dbReference>
<evidence type="ECO:0000256" key="11">
    <source>
        <dbReference type="ARBA" id="ARBA00022946"/>
    </source>
</evidence>
<dbReference type="Gene3D" id="1.10.238.10">
    <property type="entry name" value="EF-hand"/>
    <property type="match status" value="1"/>
</dbReference>
<organism evidence="24 25">
    <name type="scientific">Apolygus lucorum</name>
    <name type="common">Small green plant bug</name>
    <name type="synonym">Lygocoris lucorum</name>
    <dbReference type="NCBI Taxonomy" id="248454"/>
    <lineage>
        <taxon>Eukaryota</taxon>
        <taxon>Metazoa</taxon>
        <taxon>Ecdysozoa</taxon>
        <taxon>Arthropoda</taxon>
        <taxon>Hexapoda</taxon>
        <taxon>Insecta</taxon>
        <taxon>Pterygota</taxon>
        <taxon>Neoptera</taxon>
        <taxon>Paraneoptera</taxon>
        <taxon>Hemiptera</taxon>
        <taxon>Heteroptera</taxon>
        <taxon>Panheteroptera</taxon>
        <taxon>Cimicomorpha</taxon>
        <taxon>Miridae</taxon>
        <taxon>Mirini</taxon>
        <taxon>Apolygus</taxon>
    </lineage>
</organism>
<dbReference type="AlphaFoldDB" id="A0A8S9WQ60"/>
<keyword evidence="11" id="KW-0809">Transit peptide</keyword>
<dbReference type="InterPro" id="IPR011992">
    <property type="entry name" value="EF-hand-dom_pair"/>
</dbReference>
<dbReference type="EMBL" id="WIXP02000015">
    <property type="protein sequence ID" value="KAF6199060.1"/>
    <property type="molecule type" value="Genomic_DNA"/>
</dbReference>
<feature type="compositionally biased region" description="Polar residues" evidence="20">
    <location>
        <begin position="758"/>
        <end position="773"/>
    </location>
</feature>
<dbReference type="GO" id="GO:0043022">
    <property type="term" value="F:ribosome binding"/>
    <property type="evidence" value="ECO:0007669"/>
    <property type="project" value="InterPro"/>
</dbReference>
<feature type="coiled-coil region" evidence="19">
    <location>
        <begin position="446"/>
        <end position="481"/>
    </location>
</feature>
<dbReference type="InterPro" id="IPR002048">
    <property type="entry name" value="EF_hand_dom"/>
</dbReference>
<dbReference type="PROSITE" id="PS50222">
    <property type="entry name" value="EF_HAND_2"/>
    <property type="match status" value="1"/>
</dbReference>
<comment type="subcellular location">
    <subcellularLocation>
        <location evidence="1">Mitochondrion inner membrane</location>
        <topology evidence="1">Single-pass membrane protein</topology>
    </subcellularLocation>
</comment>
<gene>
    <name evidence="24" type="ORF">GE061_007085</name>
</gene>
<feature type="coiled-coil region" evidence="19">
    <location>
        <begin position="519"/>
        <end position="570"/>
    </location>
</feature>
<keyword evidence="5" id="KW-0050">Antiport</keyword>
<feature type="domain" description="Letm1 RBD" evidence="23">
    <location>
        <begin position="233"/>
        <end position="434"/>
    </location>
</feature>
<dbReference type="SUPFAM" id="SSF47473">
    <property type="entry name" value="EF-hand"/>
    <property type="match status" value="1"/>
</dbReference>
<feature type="region of interest" description="Disordered" evidence="20">
    <location>
        <begin position="729"/>
        <end position="819"/>
    </location>
</feature>
<evidence type="ECO:0000256" key="19">
    <source>
        <dbReference type="SAM" id="Coils"/>
    </source>
</evidence>
<keyword evidence="8" id="KW-0479">Metal-binding</keyword>
<evidence type="ECO:0000256" key="4">
    <source>
        <dbReference type="ARBA" id="ARBA00022448"/>
    </source>
</evidence>
<dbReference type="InterPro" id="IPR044202">
    <property type="entry name" value="LETM1/MDM38-like"/>
</dbReference>
<dbReference type="PANTHER" id="PTHR14009">
    <property type="entry name" value="LEUCINE ZIPPER-EF-HAND CONTAINING TRANSMEMBRANE PROTEIN"/>
    <property type="match status" value="1"/>
</dbReference>
<dbReference type="PANTHER" id="PTHR14009:SF1">
    <property type="entry name" value="MITOCHONDRIAL PROTON_CALCIUM EXCHANGER PROTEIN"/>
    <property type="match status" value="1"/>
</dbReference>
<evidence type="ECO:0000259" key="23">
    <source>
        <dbReference type="PROSITE" id="PS51758"/>
    </source>
</evidence>
<evidence type="ECO:0000256" key="1">
    <source>
        <dbReference type="ARBA" id="ARBA00004434"/>
    </source>
</evidence>
<accession>A0A8S9WQ60</accession>
<evidence type="ECO:0000256" key="3">
    <source>
        <dbReference type="ARBA" id="ARBA00020557"/>
    </source>
</evidence>
<keyword evidence="4" id="KW-0813">Transport</keyword>
<feature type="domain" description="EF-hand" evidence="22">
    <location>
        <begin position="660"/>
        <end position="695"/>
    </location>
</feature>
<proteinExistence type="inferred from homology"/>
<keyword evidence="7 21" id="KW-0812">Transmembrane</keyword>
<evidence type="ECO:0000256" key="17">
    <source>
        <dbReference type="ARBA" id="ARBA00031360"/>
    </source>
</evidence>
<feature type="compositionally biased region" description="Polar residues" evidence="20">
    <location>
        <begin position="788"/>
        <end position="819"/>
    </location>
</feature>
<keyword evidence="25" id="KW-1185">Reference proteome</keyword>
<evidence type="ECO:0000256" key="12">
    <source>
        <dbReference type="ARBA" id="ARBA00022989"/>
    </source>
</evidence>
<dbReference type="GO" id="GO:0030003">
    <property type="term" value="P:intracellular monoatomic cation homeostasis"/>
    <property type="evidence" value="ECO:0007669"/>
    <property type="project" value="TreeGrafter"/>
</dbReference>
<evidence type="ECO:0000256" key="8">
    <source>
        <dbReference type="ARBA" id="ARBA00022723"/>
    </source>
</evidence>
<dbReference type="PROSITE" id="PS51758">
    <property type="entry name" value="LETM1_RBD"/>
    <property type="match status" value="1"/>
</dbReference>
<evidence type="ECO:0000256" key="2">
    <source>
        <dbReference type="ARBA" id="ARBA00009584"/>
    </source>
</evidence>
<evidence type="ECO:0000256" key="5">
    <source>
        <dbReference type="ARBA" id="ARBA00022449"/>
    </source>
</evidence>
<evidence type="ECO:0000259" key="22">
    <source>
        <dbReference type="PROSITE" id="PS50222"/>
    </source>
</evidence>
<keyword evidence="13 19" id="KW-0175">Coiled coil</keyword>
<dbReference type="Pfam" id="PF07766">
    <property type="entry name" value="LETM1_RBD"/>
    <property type="match status" value="1"/>
</dbReference>
<dbReference type="GO" id="GO:0005509">
    <property type="term" value="F:calcium ion binding"/>
    <property type="evidence" value="ECO:0007669"/>
    <property type="project" value="InterPro"/>
</dbReference>
<evidence type="ECO:0000256" key="21">
    <source>
        <dbReference type="SAM" id="Phobius"/>
    </source>
</evidence>
<evidence type="ECO:0000313" key="24">
    <source>
        <dbReference type="EMBL" id="KAF6199060.1"/>
    </source>
</evidence>
<keyword evidence="12 21" id="KW-1133">Transmembrane helix</keyword>
<evidence type="ECO:0000256" key="6">
    <source>
        <dbReference type="ARBA" id="ARBA00022568"/>
    </source>
</evidence>
<keyword evidence="15 18" id="KW-0496">Mitochondrion</keyword>
<dbReference type="GO" id="GO:0015297">
    <property type="term" value="F:antiporter activity"/>
    <property type="evidence" value="ECO:0007669"/>
    <property type="project" value="UniProtKB-KW"/>
</dbReference>
<evidence type="ECO:0000256" key="13">
    <source>
        <dbReference type="ARBA" id="ARBA00023054"/>
    </source>
</evidence>
<dbReference type="OrthoDB" id="624114at2759"/>
<comment type="caution">
    <text evidence="24">The sequence shown here is derived from an EMBL/GenBank/DDBJ whole genome shotgun (WGS) entry which is preliminary data.</text>
</comment>
<feature type="compositionally biased region" description="Basic and acidic residues" evidence="20">
    <location>
        <begin position="774"/>
        <end position="783"/>
    </location>
</feature>
<keyword evidence="10" id="KW-0106">Calcium</keyword>
<dbReference type="Proteomes" id="UP000466442">
    <property type="component" value="Unassembled WGS sequence"/>
</dbReference>
<name>A0A8S9WQ60_APOLU</name>
<evidence type="ECO:0000256" key="18">
    <source>
        <dbReference type="PROSITE-ProRule" id="PRU01094"/>
    </source>
</evidence>
<reference evidence="24" key="1">
    <citation type="journal article" date="2021" name="Mol. Ecol. Resour.">
        <title>Apolygus lucorum genome provides insights into omnivorousness and mesophyll feeding.</title>
        <authorList>
            <person name="Liu Y."/>
            <person name="Liu H."/>
            <person name="Wang H."/>
            <person name="Huang T."/>
            <person name="Liu B."/>
            <person name="Yang B."/>
            <person name="Yin L."/>
            <person name="Li B."/>
            <person name="Zhang Y."/>
            <person name="Zhang S."/>
            <person name="Jiang F."/>
            <person name="Zhang X."/>
            <person name="Ren Y."/>
            <person name="Wang B."/>
            <person name="Wang S."/>
            <person name="Lu Y."/>
            <person name="Wu K."/>
            <person name="Fan W."/>
            <person name="Wang G."/>
        </authorList>
    </citation>
    <scope>NUCLEOTIDE SEQUENCE</scope>
    <source>
        <strain evidence="24">12Hb</strain>
    </source>
</reference>
<comment type="similarity">
    <text evidence="2">Belongs to the LETM1 family.</text>
</comment>
<evidence type="ECO:0000256" key="20">
    <source>
        <dbReference type="SAM" id="MobiDB-lite"/>
    </source>
</evidence>
<evidence type="ECO:0000256" key="10">
    <source>
        <dbReference type="ARBA" id="ARBA00022837"/>
    </source>
</evidence>
<evidence type="ECO:0000256" key="16">
    <source>
        <dbReference type="ARBA" id="ARBA00023136"/>
    </source>
</evidence>
<sequence length="819" mass="91824">MYSLIKNNNSLIVKTKYFSKGERLRKNLLNRHCSLCRAIPPSVYQQTNFSQYHSQNQRLRGNSPTLATPLNVAYAGSGQLARHLHTSFVNLNAEPLKPSSKIEQTVTALKEKASEADKPVTPVTEVKPVVKKSLKQKVVDEIIHYYHGFRLLFIDINVSRKLLWRVLNGKPLTRREHKLLVRTVGDLFRLVPFSVFIIIPFMELLLPVFIKFFPGMLPSTFQTSTERDAKIKQGLKVKLEMAKFLQKTLDELPASGVGHSSEDAKQFAQFFEKVRTSGMMTTSDEIMKFSKLFEDEITLDSLPRPQLMALCRVLDMNPIGTTNFLRFQLRLKLRSLAADDMMIQKEGINSLNQSELQAACRARGMRALGVSEERLKAQLSQWLDLSLVKKVPPSLLLLSQAFMLPDSTPTEEKLAATIQALPDAVGTATKAVIGEREGKVDFKTKIDIIKEEVAMIKQERKEQAEEDIKEKAKQIVEEKDEILVDSAPTLMDSTGVEPSLRSVIEDIKKTAISEKLASEDVTNKEMEALENALETLGKDRKKLLVEKEELQELREEMAEYQEDIADLQKITAFSKEAEVKESVAAKRLFKKVNKMISKMETVLSELENIDPEKPAVSPAGSQAVKAATEAIQNKIAESDENLRIEDLVNTVRKIQGVPASSLEKITDVLTKMDADKDGVIRVDVVLKMLELVGNEKIKLNKKQVSELVELIDKEEAIEMDEFIYKNLKKSETESTKSADPESKDGATVKSSKVKVDDASQQTPVTPAMTTPVESSEKRAEPPKKPLNLTPSISASMQSPTITQTIAEPKTKQNNIPKEL</sequence>
<dbReference type="InterPro" id="IPR033122">
    <property type="entry name" value="LETM1-like_RBD"/>
</dbReference>
<keyword evidence="14" id="KW-0406">Ion transport</keyword>
<evidence type="ECO:0000256" key="15">
    <source>
        <dbReference type="ARBA" id="ARBA00023128"/>
    </source>
</evidence>
<evidence type="ECO:0000256" key="9">
    <source>
        <dbReference type="ARBA" id="ARBA00022792"/>
    </source>
</evidence>
<dbReference type="GO" id="GO:0005743">
    <property type="term" value="C:mitochondrial inner membrane"/>
    <property type="evidence" value="ECO:0007669"/>
    <property type="project" value="UniProtKB-SubCell"/>
</dbReference>
<evidence type="ECO:0000256" key="7">
    <source>
        <dbReference type="ARBA" id="ARBA00022692"/>
    </source>
</evidence>
<keyword evidence="16 21" id="KW-0472">Membrane</keyword>
<feature type="compositionally biased region" description="Basic and acidic residues" evidence="20">
    <location>
        <begin position="729"/>
        <end position="746"/>
    </location>
</feature>
<dbReference type="InterPro" id="IPR059005">
    <property type="entry name" value="LETM1_C"/>
</dbReference>